<dbReference type="RefSeq" id="WP_188361710.1">
    <property type="nucleotide sequence ID" value="NZ_BMFG01000004.1"/>
</dbReference>
<evidence type="ECO:0000313" key="8">
    <source>
        <dbReference type="Proteomes" id="UP000625735"/>
    </source>
</evidence>
<organism evidence="7 8">
    <name type="scientific">Flavobacterium orientale</name>
    <dbReference type="NCBI Taxonomy" id="1756020"/>
    <lineage>
        <taxon>Bacteria</taxon>
        <taxon>Pseudomonadati</taxon>
        <taxon>Bacteroidota</taxon>
        <taxon>Flavobacteriia</taxon>
        <taxon>Flavobacteriales</taxon>
        <taxon>Flavobacteriaceae</taxon>
        <taxon>Flavobacterium</taxon>
    </lineage>
</organism>
<dbReference type="PANTHER" id="PTHR31321:SF57">
    <property type="entry name" value="PECTINESTERASE 53-RELATED"/>
    <property type="match status" value="1"/>
</dbReference>
<sequence length="666" mass="76230">MLKFKTIKTIIIVLLFVTTAKAQLVNDLSWRNLIYKSSPTWYASDEAKAIAENVLLYQRDNGCWPKNILMHLPLSEKEKKELIASKSTLKDCTIDNGATSQEMIFLSKLYQQNPDERYKKAFLSGLNYLLEAQYENGGWPQFYPLKKGYSSHITYNDDAMINVLNLLKDIKLQNKPISIRPSDELLQKIEIAINKGIDCILKTQYLQNGIPTSWCAQHNEFTLLPEAARSFELASLSGGESAKIVLFLMAIENPSNKVITAVNNAVAWFEKTKITNLKEELIVDEKGKVIEKIMIPSQNEKPIWARFMELENNKPIFCDRDGIKKETIAEITLERRLGYAWYVNAPQKVLDIYEKWKLKNVIKKPNDETNLVVALDGSGDFTSIQEAIDQSRAFPYDRITIFIKNGIYKEKIKIHEWNTNITLLGESKEKTIITFDDYFNKMGLGRNSTFYTYTLLVQADDTVLKNLTIENSSGEIGQAVALSVTSNRVGVINCNLLGNQDTLYATGTGKQYYKDCYIEGTTDFIFGSATAFFENCQIHSKKDSYITAASTPKDTHFGYVFKNCKLTANEQIRKVYLGRPWRNYAKTVFLNCELGSHILPEGWHNWSKPEAEKTTFYAEYESRGEGANSKARVNWSYQLSKRDVKNYTIQNILGENESNKKWYEKL</sequence>
<dbReference type="InterPro" id="IPR012334">
    <property type="entry name" value="Pectin_lyas_fold"/>
</dbReference>
<comment type="similarity">
    <text evidence="1">Belongs to the pectinesterase family.</text>
</comment>
<feature type="active site" evidence="4">
    <location>
        <position position="523"/>
    </location>
</feature>
<evidence type="ECO:0000259" key="6">
    <source>
        <dbReference type="Pfam" id="PF01095"/>
    </source>
</evidence>
<comment type="pathway">
    <text evidence="5">Glycan metabolism; pectin degradation; 2-dehydro-3-deoxy-D-gluconate from pectin: step 1/5.</text>
</comment>
<dbReference type="GO" id="GO:0045490">
    <property type="term" value="P:pectin catabolic process"/>
    <property type="evidence" value="ECO:0007669"/>
    <property type="project" value="UniProtKB-UniRule"/>
</dbReference>
<dbReference type="SUPFAM" id="SSF81853">
    <property type="entry name" value="Family 10 polysaccharide lyase"/>
    <property type="match status" value="1"/>
</dbReference>
<keyword evidence="2 5" id="KW-0378">Hydrolase</keyword>
<accession>A0A916Y0C3</accession>
<reference evidence="7" key="1">
    <citation type="journal article" date="2014" name="Int. J. Syst. Evol. Microbiol.">
        <title>Complete genome sequence of Corynebacterium casei LMG S-19264T (=DSM 44701T), isolated from a smear-ripened cheese.</title>
        <authorList>
            <consortium name="US DOE Joint Genome Institute (JGI-PGF)"/>
            <person name="Walter F."/>
            <person name="Albersmeier A."/>
            <person name="Kalinowski J."/>
            <person name="Ruckert C."/>
        </authorList>
    </citation>
    <scope>NUCLEOTIDE SEQUENCE</scope>
    <source>
        <strain evidence="7">CGMCC 1.12506</strain>
    </source>
</reference>
<dbReference type="GO" id="GO:0042545">
    <property type="term" value="P:cell wall modification"/>
    <property type="evidence" value="ECO:0007669"/>
    <property type="project" value="UniProtKB-UniRule"/>
</dbReference>
<dbReference type="Pfam" id="PF09492">
    <property type="entry name" value="Pec_lyase"/>
    <property type="match status" value="1"/>
</dbReference>
<dbReference type="PROSITE" id="PS00503">
    <property type="entry name" value="PECTINESTERASE_2"/>
    <property type="match status" value="1"/>
</dbReference>
<dbReference type="PROSITE" id="PS00800">
    <property type="entry name" value="PECTINESTERASE_1"/>
    <property type="match status" value="1"/>
</dbReference>
<dbReference type="PANTHER" id="PTHR31321">
    <property type="entry name" value="ACYL-COA THIOESTER HYDROLASE YBHC-RELATED"/>
    <property type="match status" value="1"/>
</dbReference>
<keyword evidence="8" id="KW-1185">Reference proteome</keyword>
<gene>
    <name evidence="7" type="ORF">GCM10011343_12690</name>
</gene>
<dbReference type="GO" id="GO:0030599">
    <property type="term" value="F:pectinesterase activity"/>
    <property type="evidence" value="ECO:0007669"/>
    <property type="project" value="UniProtKB-UniRule"/>
</dbReference>
<dbReference type="InterPro" id="IPR011050">
    <property type="entry name" value="Pectin_lyase_fold/virulence"/>
</dbReference>
<dbReference type="Gene3D" id="1.50.10.20">
    <property type="match status" value="1"/>
</dbReference>
<dbReference type="Proteomes" id="UP000625735">
    <property type="component" value="Unassembled WGS sequence"/>
</dbReference>
<evidence type="ECO:0000313" key="7">
    <source>
        <dbReference type="EMBL" id="GGD23971.1"/>
    </source>
</evidence>
<evidence type="ECO:0000256" key="5">
    <source>
        <dbReference type="RuleBase" id="RU000589"/>
    </source>
</evidence>
<protein>
    <recommendedName>
        <fullName evidence="5">Pectinesterase</fullName>
        <ecNumber evidence="5">3.1.1.11</ecNumber>
    </recommendedName>
</protein>
<dbReference type="InterPro" id="IPR000070">
    <property type="entry name" value="Pectinesterase_cat"/>
</dbReference>
<comment type="catalytic activity">
    <reaction evidence="5">
        <text>[(1-&gt;4)-alpha-D-galacturonosyl methyl ester](n) + n H2O = [(1-&gt;4)-alpha-D-galacturonosyl](n) + n methanol + n H(+)</text>
        <dbReference type="Rhea" id="RHEA:22380"/>
        <dbReference type="Rhea" id="RHEA-COMP:14570"/>
        <dbReference type="Rhea" id="RHEA-COMP:14573"/>
        <dbReference type="ChEBI" id="CHEBI:15377"/>
        <dbReference type="ChEBI" id="CHEBI:15378"/>
        <dbReference type="ChEBI" id="CHEBI:17790"/>
        <dbReference type="ChEBI" id="CHEBI:140522"/>
        <dbReference type="ChEBI" id="CHEBI:140523"/>
        <dbReference type="EC" id="3.1.1.11"/>
    </reaction>
</comment>
<dbReference type="EC" id="3.1.1.11" evidence="5"/>
<dbReference type="EMBL" id="BMFG01000004">
    <property type="protein sequence ID" value="GGD23971.1"/>
    <property type="molecule type" value="Genomic_DNA"/>
</dbReference>
<dbReference type="Gene3D" id="2.160.20.10">
    <property type="entry name" value="Single-stranded right-handed beta-helix, Pectin lyase-like"/>
    <property type="match status" value="1"/>
</dbReference>
<keyword evidence="3 5" id="KW-0063">Aspartyl esterase</keyword>
<dbReference type="AlphaFoldDB" id="A0A916Y0C3"/>
<dbReference type="GO" id="GO:0009279">
    <property type="term" value="C:cell outer membrane"/>
    <property type="evidence" value="ECO:0007669"/>
    <property type="project" value="TreeGrafter"/>
</dbReference>
<evidence type="ECO:0000256" key="1">
    <source>
        <dbReference type="ARBA" id="ARBA00008891"/>
    </source>
</evidence>
<comment type="caution">
    <text evidence="7">The sequence shown here is derived from an EMBL/GenBank/DDBJ whole genome shotgun (WGS) entry which is preliminary data.</text>
</comment>
<reference evidence="7" key="2">
    <citation type="submission" date="2020-09" db="EMBL/GenBank/DDBJ databases">
        <authorList>
            <person name="Sun Q."/>
            <person name="Zhou Y."/>
        </authorList>
    </citation>
    <scope>NUCLEOTIDE SEQUENCE</scope>
    <source>
        <strain evidence="7">CGMCC 1.12506</strain>
    </source>
</reference>
<feature type="domain" description="Pectinesterase catalytic" evidence="6">
    <location>
        <begin position="370"/>
        <end position="654"/>
    </location>
</feature>
<dbReference type="InterPro" id="IPR012669">
    <property type="entry name" value="Pectate_lyase"/>
</dbReference>
<dbReference type="Pfam" id="PF01095">
    <property type="entry name" value="Pectinesterase"/>
    <property type="match status" value="1"/>
</dbReference>
<dbReference type="InterPro" id="IPR033131">
    <property type="entry name" value="Pectinesterase_Asp_AS"/>
</dbReference>
<evidence type="ECO:0000256" key="2">
    <source>
        <dbReference type="ARBA" id="ARBA00022801"/>
    </source>
</evidence>
<evidence type="ECO:0000256" key="3">
    <source>
        <dbReference type="ARBA" id="ARBA00023085"/>
    </source>
</evidence>
<dbReference type="SUPFAM" id="SSF51126">
    <property type="entry name" value="Pectin lyase-like"/>
    <property type="match status" value="1"/>
</dbReference>
<proteinExistence type="inferred from homology"/>
<name>A0A916Y0C3_9FLAO</name>
<dbReference type="InterPro" id="IPR018040">
    <property type="entry name" value="Pectinesterase_Tyr_AS"/>
</dbReference>
<evidence type="ECO:0000256" key="4">
    <source>
        <dbReference type="PROSITE-ProRule" id="PRU10040"/>
    </source>
</evidence>
<dbReference type="NCBIfam" id="TIGR02474">
    <property type="entry name" value="pec_lyase"/>
    <property type="match status" value="1"/>
</dbReference>